<reference evidence="1 2" key="1">
    <citation type="submission" date="2024-01" db="EMBL/GenBank/DDBJ databases">
        <title>Genome assemblies of Stephania.</title>
        <authorList>
            <person name="Yang L."/>
        </authorList>
    </citation>
    <scope>NUCLEOTIDE SEQUENCE [LARGE SCALE GENOMIC DNA]</scope>
    <source>
        <strain evidence="1">YNDBR</strain>
        <tissue evidence="1">Leaf</tissue>
    </source>
</reference>
<comment type="caution">
    <text evidence="1">The sequence shown here is derived from an EMBL/GenBank/DDBJ whole genome shotgun (WGS) entry which is preliminary data.</text>
</comment>
<protein>
    <submittedName>
        <fullName evidence="1">Uncharacterized protein</fullName>
    </submittedName>
</protein>
<evidence type="ECO:0000313" key="1">
    <source>
        <dbReference type="EMBL" id="KAK9128138.1"/>
    </source>
</evidence>
<dbReference type="Proteomes" id="UP001420932">
    <property type="component" value="Unassembled WGS sequence"/>
</dbReference>
<proteinExistence type="predicted"/>
<dbReference type="AlphaFoldDB" id="A0AAP0P2L3"/>
<name>A0AAP0P2L3_9MAGN</name>
<dbReference type="EMBL" id="JBBNAF010000007">
    <property type="protein sequence ID" value="KAK9128138.1"/>
    <property type="molecule type" value="Genomic_DNA"/>
</dbReference>
<accession>A0AAP0P2L3</accession>
<gene>
    <name evidence="1" type="ORF">Syun_016935</name>
</gene>
<keyword evidence="2" id="KW-1185">Reference proteome</keyword>
<sequence length="56" mass="6285">MLISFETSKVGQTKERTKLELTILVPEKNQTRALTTLLLVSQPPQIRGELGQRCCS</sequence>
<organism evidence="1 2">
    <name type="scientific">Stephania yunnanensis</name>
    <dbReference type="NCBI Taxonomy" id="152371"/>
    <lineage>
        <taxon>Eukaryota</taxon>
        <taxon>Viridiplantae</taxon>
        <taxon>Streptophyta</taxon>
        <taxon>Embryophyta</taxon>
        <taxon>Tracheophyta</taxon>
        <taxon>Spermatophyta</taxon>
        <taxon>Magnoliopsida</taxon>
        <taxon>Ranunculales</taxon>
        <taxon>Menispermaceae</taxon>
        <taxon>Menispermoideae</taxon>
        <taxon>Cissampelideae</taxon>
        <taxon>Stephania</taxon>
    </lineage>
</organism>
<evidence type="ECO:0000313" key="2">
    <source>
        <dbReference type="Proteomes" id="UP001420932"/>
    </source>
</evidence>